<organism evidence="2 3">
    <name type="scientific">Amazona aestiva</name>
    <name type="common">Blue-fronted Amazon parrot</name>
    <dbReference type="NCBI Taxonomy" id="12930"/>
    <lineage>
        <taxon>Eukaryota</taxon>
        <taxon>Metazoa</taxon>
        <taxon>Chordata</taxon>
        <taxon>Craniata</taxon>
        <taxon>Vertebrata</taxon>
        <taxon>Euteleostomi</taxon>
        <taxon>Archelosauria</taxon>
        <taxon>Archosauria</taxon>
        <taxon>Dinosauria</taxon>
        <taxon>Saurischia</taxon>
        <taxon>Theropoda</taxon>
        <taxon>Coelurosauria</taxon>
        <taxon>Aves</taxon>
        <taxon>Neognathae</taxon>
        <taxon>Neoaves</taxon>
        <taxon>Telluraves</taxon>
        <taxon>Australaves</taxon>
        <taxon>Psittaciformes</taxon>
        <taxon>Psittacidae</taxon>
        <taxon>Amazona</taxon>
    </lineage>
</organism>
<sequence>MYFKDGRAPAVPEDEEAALHFWKDCARNGSKTSKWIALETFEDAIKTREKRQQPPGSPSAGRTTLDQVGLQQRTHLAICTLSEAQDLPAETNHPVPYLERLVVWQKAIGRLLIFNLTDCQNIAIHVPSNELNNVTCFIFPAFASIVIP</sequence>
<evidence type="ECO:0000313" key="3">
    <source>
        <dbReference type="Proteomes" id="UP000051836"/>
    </source>
</evidence>
<name>A0A0Q3TZL6_AMAAE</name>
<dbReference type="Proteomes" id="UP000051836">
    <property type="component" value="Unassembled WGS sequence"/>
</dbReference>
<dbReference type="AlphaFoldDB" id="A0A0Q3TZL6"/>
<proteinExistence type="predicted"/>
<keyword evidence="3" id="KW-1185">Reference proteome</keyword>
<comment type="caution">
    <text evidence="2">The sequence shown here is derived from an EMBL/GenBank/DDBJ whole genome shotgun (WGS) entry which is preliminary data.</text>
</comment>
<reference evidence="2 3" key="1">
    <citation type="submission" date="2015-10" db="EMBL/GenBank/DDBJ databases">
        <authorList>
            <person name="Gilbert D.G."/>
        </authorList>
    </citation>
    <scope>NUCLEOTIDE SEQUENCE [LARGE SCALE GENOMIC DNA]</scope>
    <source>
        <strain evidence="2">FVVF132</strain>
    </source>
</reference>
<protein>
    <submittedName>
        <fullName evidence="2">Uncharacterized protein</fullName>
    </submittedName>
</protein>
<accession>A0A0Q3TZL6</accession>
<evidence type="ECO:0000313" key="2">
    <source>
        <dbReference type="EMBL" id="KQL59305.1"/>
    </source>
</evidence>
<feature type="region of interest" description="Disordered" evidence="1">
    <location>
        <begin position="47"/>
        <end position="66"/>
    </location>
</feature>
<evidence type="ECO:0000256" key="1">
    <source>
        <dbReference type="SAM" id="MobiDB-lite"/>
    </source>
</evidence>
<dbReference type="EMBL" id="LMAW01000359">
    <property type="protein sequence ID" value="KQL59305.1"/>
    <property type="molecule type" value="Genomic_DNA"/>
</dbReference>
<gene>
    <name evidence="2" type="ORF">AAES_22725</name>
</gene>